<feature type="domain" description="HTH iclR-type" evidence="5">
    <location>
        <begin position="22"/>
        <end position="83"/>
    </location>
</feature>
<name>A0ABV8ACT0_9DEIO</name>
<dbReference type="SUPFAM" id="SSF46785">
    <property type="entry name" value="Winged helix' DNA-binding domain"/>
    <property type="match status" value="1"/>
</dbReference>
<dbReference type="InterPro" id="IPR036388">
    <property type="entry name" value="WH-like_DNA-bd_sf"/>
</dbReference>
<dbReference type="PANTHER" id="PTHR30136:SF24">
    <property type="entry name" value="HTH-TYPE TRANSCRIPTIONAL REPRESSOR ALLR"/>
    <property type="match status" value="1"/>
</dbReference>
<dbReference type="InterPro" id="IPR036390">
    <property type="entry name" value="WH_DNA-bd_sf"/>
</dbReference>
<evidence type="ECO:0000313" key="8">
    <source>
        <dbReference type="Proteomes" id="UP001595748"/>
    </source>
</evidence>
<dbReference type="Pfam" id="PF09339">
    <property type="entry name" value="HTH_IclR"/>
    <property type="match status" value="1"/>
</dbReference>
<feature type="domain" description="IclR-ED" evidence="6">
    <location>
        <begin position="84"/>
        <end position="267"/>
    </location>
</feature>
<evidence type="ECO:0000256" key="1">
    <source>
        <dbReference type="ARBA" id="ARBA00023015"/>
    </source>
</evidence>
<proteinExistence type="predicted"/>
<feature type="region of interest" description="Disordered" evidence="4">
    <location>
        <begin position="1"/>
        <end position="22"/>
    </location>
</feature>
<protein>
    <submittedName>
        <fullName evidence="7">IclR family transcriptional regulator</fullName>
    </submittedName>
</protein>
<sequence length="269" mass="29138">MPPDTSHKQKTGRARSGEAGSVRTLERGLSVLSALAQSGEATLTQLAREVNLSASTTYRLLETLRQQGYVEWEEHTGLFRVGLLAYQVGAAFSVRSALLSAAQPQMQALVDDLNETANLAVRHAGEAVYLHQVQARQMMRMFTQVGAAAPLHCSGVGKVLTAWLPEEEVLRLLGAGPYPAYTPHSLTGYSALTRELGLVRAQGYALDDEERELGVRCLATPIRDARGDVIASLSVSAPTSRFPKRNIPEMLERVRTASQGISARLGWTG</sequence>
<dbReference type="EMBL" id="JBHRZF010000233">
    <property type="protein sequence ID" value="MFC3863160.1"/>
    <property type="molecule type" value="Genomic_DNA"/>
</dbReference>
<dbReference type="InterPro" id="IPR029016">
    <property type="entry name" value="GAF-like_dom_sf"/>
</dbReference>
<dbReference type="Gene3D" id="3.30.450.40">
    <property type="match status" value="1"/>
</dbReference>
<dbReference type="InterPro" id="IPR005471">
    <property type="entry name" value="Tscrpt_reg_IclR_N"/>
</dbReference>
<dbReference type="PROSITE" id="PS51077">
    <property type="entry name" value="HTH_ICLR"/>
    <property type="match status" value="1"/>
</dbReference>
<dbReference type="SUPFAM" id="SSF55781">
    <property type="entry name" value="GAF domain-like"/>
    <property type="match status" value="1"/>
</dbReference>
<keyword evidence="1" id="KW-0805">Transcription regulation</keyword>
<evidence type="ECO:0000256" key="3">
    <source>
        <dbReference type="ARBA" id="ARBA00023163"/>
    </source>
</evidence>
<dbReference type="Proteomes" id="UP001595748">
    <property type="component" value="Unassembled WGS sequence"/>
</dbReference>
<gene>
    <name evidence="7" type="ORF">ACFOPQ_20570</name>
</gene>
<keyword evidence="2" id="KW-0238">DNA-binding</keyword>
<reference evidence="8" key="1">
    <citation type="journal article" date="2019" name="Int. J. Syst. Evol. Microbiol.">
        <title>The Global Catalogue of Microorganisms (GCM) 10K type strain sequencing project: providing services to taxonomists for standard genome sequencing and annotation.</title>
        <authorList>
            <consortium name="The Broad Institute Genomics Platform"/>
            <consortium name="The Broad Institute Genome Sequencing Center for Infectious Disease"/>
            <person name="Wu L."/>
            <person name="Ma J."/>
        </authorList>
    </citation>
    <scope>NUCLEOTIDE SEQUENCE [LARGE SCALE GENOMIC DNA]</scope>
    <source>
        <strain evidence="8">CCTCC AB 2013263</strain>
    </source>
</reference>
<dbReference type="PROSITE" id="PS51078">
    <property type="entry name" value="ICLR_ED"/>
    <property type="match status" value="1"/>
</dbReference>
<keyword evidence="8" id="KW-1185">Reference proteome</keyword>
<dbReference type="Pfam" id="PF01614">
    <property type="entry name" value="IclR_C"/>
    <property type="match status" value="1"/>
</dbReference>
<dbReference type="InterPro" id="IPR050707">
    <property type="entry name" value="HTH_MetabolicPath_Reg"/>
</dbReference>
<dbReference type="Gene3D" id="1.10.10.10">
    <property type="entry name" value="Winged helix-like DNA-binding domain superfamily/Winged helix DNA-binding domain"/>
    <property type="match status" value="1"/>
</dbReference>
<dbReference type="PANTHER" id="PTHR30136">
    <property type="entry name" value="HELIX-TURN-HELIX TRANSCRIPTIONAL REGULATOR, ICLR FAMILY"/>
    <property type="match status" value="1"/>
</dbReference>
<comment type="caution">
    <text evidence="7">The sequence shown here is derived from an EMBL/GenBank/DDBJ whole genome shotgun (WGS) entry which is preliminary data.</text>
</comment>
<organism evidence="7 8">
    <name type="scientific">Deinococcus antarcticus</name>
    <dbReference type="NCBI Taxonomy" id="1298767"/>
    <lineage>
        <taxon>Bacteria</taxon>
        <taxon>Thermotogati</taxon>
        <taxon>Deinococcota</taxon>
        <taxon>Deinococci</taxon>
        <taxon>Deinococcales</taxon>
        <taxon>Deinococcaceae</taxon>
        <taxon>Deinococcus</taxon>
    </lineage>
</organism>
<evidence type="ECO:0000259" key="5">
    <source>
        <dbReference type="PROSITE" id="PS51077"/>
    </source>
</evidence>
<keyword evidence="3" id="KW-0804">Transcription</keyword>
<dbReference type="InterPro" id="IPR014757">
    <property type="entry name" value="Tscrpt_reg_IclR_C"/>
</dbReference>
<evidence type="ECO:0000259" key="6">
    <source>
        <dbReference type="PROSITE" id="PS51078"/>
    </source>
</evidence>
<evidence type="ECO:0000313" key="7">
    <source>
        <dbReference type="EMBL" id="MFC3863160.1"/>
    </source>
</evidence>
<dbReference type="SMART" id="SM00346">
    <property type="entry name" value="HTH_ICLR"/>
    <property type="match status" value="1"/>
</dbReference>
<accession>A0ABV8ACT0</accession>
<dbReference type="RefSeq" id="WP_380081094.1">
    <property type="nucleotide sequence ID" value="NZ_JBHRZF010000233.1"/>
</dbReference>
<evidence type="ECO:0000256" key="4">
    <source>
        <dbReference type="SAM" id="MobiDB-lite"/>
    </source>
</evidence>
<evidence type="ECO:0000256" key="2">
    <source>
        <dbReference type="ARBA" id="ARBA00023125"/>
    </source>
</evidence>